<dbReference type="Proteomes" id="UP000011659">
    <property type="component" value="Unassembled WGS sequence"/>
</dbReference>
<keyword evidence="2" id="KW-0540">Nuclease</keyword>
<dbReference type="AlphaFoldDB" id="M0JZL9"/>
<reference evidence="2 4" key="1">
    <citation type="journal article" date="2014" name="PLoS Genet.">
        <title>Phylogenetically driven sequencing of extremely halophilic archaea reveals strategies for static and dynamic osmo-response.</title>
        <authorList>
            <person name="Becker E.A."/>
            <person name="Seitzer P.M."/>
            <person name="Tritt A."/>
            <person name="Larsen D."/>
            <person name="Krusor M."/>
            <person name="Yao A.I."/>
            <person name="Wu D."/>
            <person name="Madern D."/>
            <person name="Eisen J.A."/>
            <person name="Darling A.E."/>
            <person name="Facciotti M.T."/>
        </authorList>
    </citation>
    <scope>NUCLEOTIDE SEQUENCE [LARGE SCALE GENOMIC DNA]</scope>
    <source>
        <strain evidence="2 4">ATCC 33800</strain>
    </source>
</reference>
<evidence type="ECO:0000313" key="4">
    <source>
        <dbReference type="Proteomes" id="UP000011659"/>
    </source>
</evidence>
<proteinExistence type="predicted"/>
<dbReference type="SUPFAM" id="SSF55608">
    <property type="entry name" value="Homing endonucleases"/>
    <property type="match status" value="1"/>
</dbReference>
<dbReference type="InterPro" id="IPR027434">
    <property type="entry name" value="Homing_endonucl"/>
</dbReference>
<dbReference type="Gene3D" id="1.10.10.60">
    <property type="entry name" value="Homeodomain-like"/>
    <property type="match status" value="1"/>
</dbReference>
<feature type="domain" description="Homing endonuclease LAGLIDADG" evidence="1">
    <location>
        <begin position="121"/>
        <end position="267"/>
    </location>
</feature>
<reference evidence="3" key="2">
    <citation type="submission" date="2021-04" db="EMBL/GenBank/DDBJ databases">
        <title>Complete Genome sequence and Methylome Analysis of the Haloarchaeon Haloarcula sinaiiensis.</title>
        <authorList>
            <person name="Fomenkov A."/>
            <person name="DasSarma P."/>
            <person name="DasSarma S."/>
            <person name="Roberts R.J."/>
        </authorList>
    </citation>
    <scope>NUCLEOTIDE SEQUENCE</scope>
    <source>
        <strain evidence="3">ATCC 33800</strain>
    </source>
</reference>
<evidence type="ECO:0000313" key="2">
    <source>
        <dbReference type="EMBL" id="EMA13958.1"/>
    </source>
</evidence>
<dbReference type="Gene3D" id="3.10.28.10">
    <property type="entry name" value="Homing endonucleases"/>
    <property type="match status" value="2"/>
</dbReference>
<name>M0JZL9_9EURY</name>
<dbReference type="GeneID" id="64822304"/>
<keyword evidence="2" id="KW-0255">Endonuclease</keyword>
<dbReference type="KEGG" id="hsin:KDQ40_05070"/>
<dbReference type="EMBL" id="CP073366">
    <property type="protein sequence ID" value="QUJ73124.1"/>
    <property type="molecule type" value="Genomic_DNA"/>
</dbReference>
<dbReference type="PATRIC" id="fig|662476.7.peg.1685"/>
<dbReference type="Pfam" id="PF03161">
    <property type="entry name" value="LAGLIDADG_2"/>
    <property type="match status" value="1"/>
</dbReference>
<dbReference type="RefSeq" id="WP_004961053.1">
    <property type="nucleotide sequence ID" value="NZ_AOLR01000016.1"/>
</dbReference>
<protein>
    <submittedName>
        <fullName evidence="2 3">Endonuclease I</fullName>
    </submittedName>
</protein>
<sequence>MSDRYEWLDERVDELVERYESGQSLRDIAAEFDVSTKPIRTRLRERDTDMRNGGRSYEQLETYANEMISQYANAGDDLQTIADRYETSVSAIEYYLANADIACEPPSPQRTDLGFTPGQLSIVRGELLGDGCLHRTEPGKCFFQLSTTTRSHAEWLIDRLPDQLFPDGQPNTATRSGGFGNKEYTSWTVSSRQQPVFDRMYENWYRECSGNNSKIVPEDFHLDRTALLHWYWGDGNCAIRDSGAPRVSLATHGFTERGVSRLQSEVERLGYDNYSIEQGNVENGSGEFIRLRDYDARRFLDDFRRRNQLPEYSYKFPVPRYEG</sequence>
<organism evidence="2 4">
    <name type="scientific">Haloarcula marismortui ATCC 33800</name>
    <dbReference type="NCBI Taxonomy" id="662476"/>
    <lineage>
        <taxon>Archaea</taxon>
        <taxon>Methanobacteriati</taxon>
        <taxon>Methanobacteriota</taxon>
        <taxon>Stenosarchaea group</taxon>
        <taxon>Halobacteria</taxon>
        <taxon>Halobacteriales</taxon>
        <taxon>Haloarculaceae</taxon>
        <taxon>Haloarcula</taxon>
    </lineage>
</organism>
<evidence type="ECO:0000313" key="3">
    <source>
        <dbReference type="EMBL" id="QUJ73124.1"/>
    </source>
</evidence>
<evidence type="ECO:0000259" key="1">
    <source>
        <dbReference type="Pfam" id="PF03161"/>
    </source>
</evidence>
<dbReference type="GO" id="GO:0004519">
    <property type="term" value="F:endonuclease activity"/>
    <property type="evidence" value="ECO:0007669"/>
    <property type="project" value="UniProtKB-KW"/>
</dbReference>
<accession>M0JZL9</accession>
<dbReference type="InterPro" id="IPR004860">
    <property type="entry name" value="LAGLIDADG_dom"/>
</dbReference>
<dbReference type="OrthoDB" id="350627at2157"/>
<keyword evidence="4" id="KW-1185">Reference proteome</keyword>
<keyword evidence="2" id="KW-0378">Hydrolase</keyword>
<dbReference type="EMBL" id="AOLR01000016">
    <property type="protein sequence ID" value="EMA13958.1"/>
    <property type="molecule type" value="Genomic_DNA"/>
</dbReference>
<dbReference type="Proteomes" id="UP000682967">
    <property type="component" value="Chromosome"/>
</dbReference>
<gene>
    <name evidence="2" type="ORF">C436_08462</name>
    <name evidence="3" type="ORF">KDQ40_05070</name>
</gene>